<dbReference type="PATRIC" id="fig|1280514.3.peg.2827"/>
<dbReference type="AlphaFoldDB" id="A0A0D8HGR9"/>
<evidence type="ECO:0008006" key="3">
    <source>
        <dbReference type="Google" id="ProtNLM"/>
    </source>
</evidence>
<sequence>MSTKRELHIGNQLDPATLDSLADFICGDDETRFPVYRTSSNLTRFFTSVNINAVHDGSTRKWWTLGILTQLTPLELEKIILRIVDLREYKGNKEQLGLAVRTMNDILVMDNLGINFVSSRPVLTDATPINIDISDLTKVPIATDESSFLKQQFSDVIDLGELKLDAVITGFLQARVDEVQACPRDKVPLGTIFLLGSTLEGILIAVATKNLPSFMTAKAAPKDKSGTILKVYDWKLSQLIDVAQELDLLKLDVKKFSHELRDFRNYIHPYHQMSYQFSPDQHTADICWQVFKAAFAQLKVNS</sequence>
<accession>A0A0D8HGR9</accession>
<dbReference type="Proteomes" id="UP000032360">
    <property type="component" value="Unassembled WGS sequence"/>
</dbReference>
<dbReference type="OrthoDB" id="1395176at2"/>
<keyword evidence="2" id="KW-1185">Reference proteome</keyword>
<evidence type="ECO:0000313" key="2">
    <source>
        <dbReference type="Proteomes" id="UP000032360"/>
    </source>
</evidence>
<dbReference type="EMBL" id="JXYS01000069">
    <property type="protein sequence ID" value="KJF16957.1"/>
    <property type="molecule type" value="Genomic_DNA"/>
</dbReference>
<name>A0A0D8HGR9_9ACTN</name>
<gene>
    <name evidence="1" type="ORF">AXFE_21590</name>
</gene>
<reference evidence="1 2" key="1">
    <citation type="submission" date="2015-01" db="EMBL/GenBank/DDBJ databases">
        <title>Draft genome of the acidophilic iron oxidizer Acidithrix ferrooxidans strain Py-F3.</title>
        <authorList>
            <person name="Poehlein A."/>
            <person name="Eisen S."/>
            <person name="Schloemann M."/>
            <person name="Johnson B.D."/>
            <person name="Daniel R."/>
            <person name="Muehling M."/>
        </authorList>
    </citation>
    <scope>NUCLEOTIDE SEQUENCE [LARGE SCALE GENOMIC DNA]</scope>
    <source>
        <strain evidence="1 2">Py-F3</strain>
    </source>
</reference>
<proteinExistence type="predicted"/>
<comment type="caution">
    <text evidence="1">The sequence shown here is derived from an EMBL/GenBank/DDBJ whole genome shotgun (WGS) entry which is preliminary data.</text>
</comment>
<dbReference type="RefSeq" id="WP_052605788.1">
    <property type="nucleotide sequence ID" value="NZ_JXYS01000069.1"/>
</dbReference>
<dbReference type="STRING" id="1280514.AXFE_21590"/>
<organism evidence="1 2">
    <name type="scientific">Acidithrix ferrooxidans</name>
    <dbReference type="NCBI Taxonomy" id="1280514"/>
    <lineage>
        <taxon>Bacteria</taxon>
        <taxon>Bacillati</taxon>
        <taxon>Actinomycetota</taxon>
        <taxon>Acidimicrobiia</taxon>
        <taxon>Acidimicrobiales</taxon>
        <taxon>Acidimicrobiaceae</taxon>
        <taxon>Acidithrix</taxon>
    </lineage>
</organism>
<protein>
    <recommendedName>
        <fullName evidence="3">DUF4145 domain-containing protein</fullName>
    </recommendedName>
</protein>
<evidence type="ECO:0000313" key="1">
    <source>
        <dbReference type="EMBL" id="KJF16957.1"/>
    </source>
</evidence>